<keyword evidence="7 8" id="KW-0472">Membrane</keyword>
<feature type="transmembrane region" description="Helical" evidence="8">
    <location>
        <begin position="115"/>
        <end position="137"/>
    </location>
</feature>
<sequence>MDKPIKDQYLVSGFLVFFLIHGMQIGIGILGFQRGVVKEAGYDGWISVLLAGLVVHIIIFCIYLLLKRANGDLISIHQQLFGKWIGNTFSLLVCIYLISLAAIVLRAYIEIIQVWMFMDLPTWVMALIAFGLLYYVVAGGFRSVVGLTFLGVIIPIPLYFMLLMPLEFAHFINLVPIFKHTISEIALGSKETTLSFLGFEILLLYYPFLKDRQFTQKWAQLGAFVTTLVYTSIMLISLAFYSEEQLNKTIWSTLTLYKVVQLPFLERFEYIGISLWVLFIAPNIALALWAASRGAKRVFNMNQRIALFFALVAVTAIVILLPTRQEIGLFGEWVSNFGFYFVFAYIPLLVVIQTVVMKFKKGSKGHENSRTM</sequence>
<dbReference type="PANTHER" id="PTHR34975">
    <property type="entry name" value="SPORE GERMINATION PROTEIN A2"/>
    <property type="match status" value="1"/>
</dbReference>
<evidence type="ECO:0000256" key="2">
    <source>
        <dbReference type="ARBA" id="ARBA00007998"/>
    </source>
</evidence>
<feature type="transmembrane region" description="Helical" evidence="8">
    <location>
        <begin position="87"/>
        <end position="109"/>
    </location>
</feature>
<dbReference type="PANTHER" id="PTHR34975:SF2">
    <property type="entry name" value="SPORE GERMINATION PROTEIN A2"/>
    <property type="match status" value="1"/>
</dbReference>
<dbReference type="Pfam" id="PF03845">
    <property type="entry name" value="Spore_permease"/>
    <property type="match status" value="1"/>
</dbReference>
<dbReference type="InterPro" id="IPR004761">
    <property type="entry name" value="Spore_GerAB"/>
</dbReference>
<comment type="similarity">
    <text evidence="2">Belongs to the amino acid-polyamine-organocation (APC) superfamily. Spore germination protein (SGP) (TC 2.A.3.9) family.</text>
</comment>
<gene>
    <name evidence="9" type="ORF">AB3N04_02380</name>
</gene>
<evidence type="ECO:0000256" key="6">
    <source>
        <dbReference type="ARBA" id="ARBA00022989"/>
    </source>
</evidence>
<feature type="transmembrane region" description="Helical" evidence="8">
    <location>
        <begin position="221"/>
        <end position="241"/>
    </location>
</feature>
<feature type="transmembrane region" description="Helical" evidence="8">
    <location>
        <begin position="333"/>
        <end position="356"/>
    </location>
</feature>
<evidence type="ECO:0000256" key="1">
    <source>
        <dbReference type="ARBA" id="ARBA00004141"/>
    </source>
</evidence>
<evidence type="ECO:0000256" key="7">
    <source>
        <dbReference type="ARBA" id="ARBA00023136"/>
    </source>
</evidence>
<keyword evidence="4" id="KW-0309">Germination</keyword>
<dbReference type="Gene3D" id="1.20.1740.10">
    <property type="entry name" value="Amino acid/polyamine transporter I"/>
    <property type="match status" value="1"/>
</dbReference>
<evidence type="ECO:0000256" key="4">
    <source>
        <dbReference type="ARBA" id="ARBA00022544"/>
    </source>
</evidence>
<keyword evidence="3" id="KW-0813">Transport</keyword>
<dbReference type="RefSeq" id="WP_368504551.1">
    <property type="nucleotide sequence ID" value="NZ_CP162551.1"/>
</dbReference>
<protein>
    <submittedName>
        <fullName evidence="9">Spore germination protein</fullName>
    </submittedName>
</protein>
<dbReference type="EMBL" id="CP162551">
    <property type="protein sequence ID" value="XDI37183.1"/>
    <property type="molecule type" value="Genomic_DNA"/>
</dbReference>
<feature type="transmembrane region" description="Helical" evidence="8">
    <location>
        <begin position="144"/>
        <end position="172"/>
    </location>
</feature>
<name>A0AB39BTW9_9BACI</name>
<feature type="transmembrane region" description="Helical" evidence="8">
    <location>
        <begin position="192"/>
        <end position="209"/>
    </location>
</feature>
<proteinExistence type="inferred from homology"/>
<dbReference type="AlphaFoldDB" id="A0AB39BTW9"/>
<organism evidence="9">
    <name type="scientific">Alkalihalophilus sp. As8PL</name>
    <dbReference type="NCBI Taxonomy" id="3237103"/>
    <lineage>
        <taxon>Bacteria</taxon>
        <taxon>Bacillati</taxon>
        <taxon>Bacillota</taxon>
        <taxon>Bacilli</taxon>
        <taxon>Bacillales</taxon>
        <taxon>Bacillaceae</taxon>
        <taxon>Alkalihalophilus</taxon>
    </lineage>
</organism>
<dbReference type="GO" id="GO:0009847">
    <property type="term" value="P:spore germination"/>
    <property type="evidence" value="ECO:0007669"/>
    <property type="project" value="InterPro"/>
</dbReference>
<comment type="subcellular location">
    <subcellularLocation>
        <location evidence="1">Membrane</location>
        <topology evidence="1">Multi-pass membrane protein</topology>
    </subcellularLocation>
</comment>
<evidence type="ECO:0000256" key="8">
    <source>
        <dbReference type="SAM" id="Phobius"/>
    </source>
</evidence>
<dbReference type="GO" id="GO:0016020">
    <property type="term" value="C:membrane"/>
    <property type="evidence" value="ECO:0007669"/>
    <property type="project" value="UniProtKB-SubCell"/>
</dbReference>
<evidence type="ECO:0000313" key="9">
    <source>
        <dbReference type="EMBL" id="XDI37183.1"/>
    </source>
</evidence>
<dbReference type="NCBIfam" id="TIGR00912">
    <property type="entry name" value="2A0309"/>
    <property type="match status" value="1"/>
</dbReference>
<feature type="transmembrane region" description="Helical" evidence="8">
    <location>
        <begin position="270"/>
        <end position="292"/>
    </location>
</feature>
<feature type="transmembrane region" description="Helical" evidence="8">
    <location>
        <begin position="9"/>
        <end position="32"/>
    </location>
</feature>
<feature type="transmembrane region" description="Helical" evidence="8">
    <location>
        <begin position="44"/>
        <end position="66"/>
    </location>
</feature>
<evidence type="ECO:0000256" key="3">
    <source>
        <dbReference type="ARBA" id="ARBA00022448"/>
    </source>
</evidence>
<feature type="transmembrane region" description="Helical" evidence="8">
    <location>
        <begin position="304"/>
        <end position="321"/>
    </location>
</feature>
<accession>A0AB39BTW9</accession>
<evidence type="ECO:0000256" key="5">
    <source>
        <dbReference type="ARBA" id="ARBA00022692"/>
    </source>
</evidence>
<reference evidence="9" key="1">
    <citation type="submission" date="2024-07" db="EMBL/GenBank/DDBJ databases">
        <title>Identification and characteristics of an arsenic-resistant bacterial isolate, which belongs to a novel species.</title>
        <authorList>
            <person name="Juszczyk A."/>
            <person name="Kowalczyk A."/>
            <person name="Was K."/>
            <person name="Kosowicz W."/>
            <person name="Budzyn A."/>
            <person name="Latowski D."/>
        </authorList>
    </citation>
    <scope>NUCLEOTIDE SEQUENCE</scope>
    <source>
        <strain evidence="9">As8PL</strain>
    </source>
</reference>
<keyword evidence="5 8" id="KW-0812">Transmembrane</keyword>
<keyword evidence="6 8" id="KW-1133">Transmembrane helix</keyword>